<dbReference type="CDD" id="cd11063">
    <property type="entry name" value="CYP52"/>
    <property type="match status" value="1"/>
</dbReference>
<dbReference type="InterPro" id="IPR040605">
    <property type="entry name" value="Glyco_hydro2_dom5"/>
</dbReference>
<feature type="domain" description="DUF4982" evidence="15">
    <location>
        <begin position="1081"/>
        <end position="1140"/>
    </location>
</feature>
<protein>
    <submittedName>
        <fullName evidence="17">Putative glycoside hydrolase family 2 protein</fullName>
    </submittedName>
</protein>
<evidence type="ECO:0000256" key="3">
    <source>
        <dbReference type="ARBA" id="ARBA00010617"/>
    </source>
</evidence>
<evidence type="ECO:0000313" key="18">
    <source>
        <dbReference type="Proteomes" id="UP000014074"/>
    </source>
</evidence>
<dbReference type="InterPro" id="IPR006103">
    <property type="entry name" value="Glyco_hydro_2_cat"/>
</dbReference>
<dbReference type="SUPFAM" id="SSF48264">
    <property type="entry name" value="Cytochrome P450"/>
    <property type="match status" value="1"/>
</dbReference>
<dbReference type="InterPro" id="IPR002974">
    <property type="entry name" value="Cyt_P450_E_CYP52_ascomycetes"/>
</dbReference>
<evidence type="ECO:0000256" key="2">
    <source>
        <dbReference type="ARBA" id="ARBA00007401"/>
    </source>
</evidence>
<dbReference type="AlphaFoldDB" id="R8BN16"/>
<evidence type="ECO:0000256" key="11">
    <source>
        <dbReference type="PIRSR" id="PIRSR602402-1"/>
    </source>
</evidence>
<evidence type="ECO:0000256" key="8">
    <source>
        <dbReference type="ARBA" id="ARBA00023004"/>
    </source>
</evidence>
<dbReference type="Gene3D" id="2.60.120.260">
    <property type="entry name" value="Galactose-binding domain-like"/>
    <property type="match status" value="1"/>
</dbReference>
<dbReference type="Pfam" id="PF18565">
    <property type="entry name" value="Glyco_hydro2_C5"/>
    <property type="match status" value="1"/>
</dbReference>
<name>R8BN16_PHAM7</name>
<dbReference type="Gene3D" id="2.60.40.10">
    <property type="entry name" value="Immunoglobulins"/>
    <property type="match status" value="3"/>
</dbReference>
<feature type="domain" description="Glycoside hydrolase family 2 catalytic" evidence="13">
    <location>
        <begin position="750"/>
        <end position="1033"/>
    </location>
</feature>
<dbReference type="InterPro" id="IPR013783">
    <property type="entry name" value="Ig-like_fold"/>
</dbReference>
<evidence type="ECO:0000256" key="4">
    <source>
        <dbReference type="ARBA" id="ARBA00022617"/>
    </source>
</evidence>
<keyword evidence="5 11" id="KW-0479">Metal-binding</keyword>
<dbReference type="PRINTS" id="PR00385">
    <property type="entry name" value="P450"/>
</dbReference>
<feature type="domain" description="Glycoside hydrolase family 2" evidence="16">
    <location>
        <begin position="1153"/>
        <end position="1255"/>
    </location>
</feature>
<dbReference type="GO" id="GO:0016712">
    <property type="term" value="F:oxidoreductase activity, acting on paired donors, with incorporation or reduction of molecular oxygen, reduced flavin or flavoprotein as one donor, and incorporation of one atom of oxygen"/>
    <property type="evidence" value="ECO:0007669"/>
    <property type="project" value="InterPro"/>
</dbReference>
<dbReference type="eggNOG" id="KOG0157">
    <property type="taxonomic scope" value="Eukaryota"/>
</dbReference>
<feature type="binding site" description="axial binding residue" evidence="11">
    <location>
        <position position="399"/>
    </location>
    <ligand>
        <name>heme</name>
        <dbReference type="ChEBI" id="CHEBI:30413"/>
    </ligand>
    <ligandPart>
        <name>Fe</name>
        <dbReference type="ChEBI" id="CHEBI:18248"/>
    </ligandPart>
</feature>
<dbReference type="HOGENOM" id="CLU_264938_0_0_1"/>
<dbReference type="PRINTS" id="PR00464">
    <property type="entry name" value="EP450II"/>
</dbReference>
<dbReference type="InterPro" id="IPR032311">
    <property type="entry name" value="DUF4982"/>
</dbReference>
<proteinExistence type="inferred from homology"/>
<keyword evidence="10" id="KW-0326">Glycosidase</keyword>
<dbReference type="InterPro" id="IPR006102">
    <property type="entry name" value="Ig-like_GH2"/>
</dbReference>
<gene>
    <name evidence="17" type="ORF">UCRPA7_3778</name>
</gene>
<feature type="domain" description="Glycoside hydrolase family 2 immunoglobulin-like beta-sandwich" evidence="12">
    <location>
        <begin position="630"/>
        <end position="743"/>
    </location>
</feature>
<dbReference type="NCBIfam" id="NF041463">
    <property type="entry name" value="GalB"/>
    <property type="match status" value="1"/>
</dbReference>
<dbReference type="eggNOG" id="KOG2024">
    <property type="taxonomic scope" value="Eukaryota"/>
</dbReference>
<evidence type="ECO:0000256" key="7">
    <source>
        <dbReference type="ARBA" id="ARBA00023002"/>
    </source>
</evidence>
<dbReference type="OrthoDB" id="408532at2759"/>
<dbReference type="SUPFAM" id="SSF49303">
    <property type="entry name" value="beta-Galactosidase/glucuronidase domain"/>
    <property type="match status" value="1"/>
</dbReference>
<dbReference type="Pfam" id="PF02836">
    <property type="entry name" value="Glyco_hydro_2_C"/>
    <property type="match status" value="1"/>
</dbReference>
<evidence type="ECO:0000313" key="17">
    <source>
        <dbReference type="EMBL" id="EOO00741.1"/>
    </source>
</evidence>
<dbReference type="RefSeq" id="XP_007914441.1">
    <property type="nucleotide sequence ID" value="XM_007916250.1"/>
</dbReference>
<accession>R8BN16</accession>
<dbReference type="GO" id="GO:0005975">
    <property type="term" value="P:carbohydrate metabolic process"/>
    <property type="evidence" value="ECO:0007669"/>
    <property type="project" value="InterPro"/>
</dbReference>
<evidence type="ECO:0000256" key="1">
    <source>
        <dbReference type="ARBA" id="ARBA00001971"/>
    </source>
</evidence>
<dbReference type="InterPro" id="IPR001128">
    <property type="entry name" value="Cyt_P450"/>
</dbReference>
<dbReference type="GO" id="GO:0020037">
    <property type="term" value="F:heme binding"/>
    <property type="evidence" value="ECO:0007669"/>
    <property type="project" value="InterPro"/>
</dbReference>
<dbReference type="PANTHER" id="PTHR42732:SF1">
    <property type="entry name" value="BETA-MANNOSIDASE"/>
    <property type="match status" value="1"/>
</dbReference>
<evidence type="ECO:0000259" key="16">
    <source>
        <dbReference type="Pfam" id="PF18565"/>
    </source>
</evidence>
<dbReference type="PRINTS" id="PR01239">
    <property type="entry name" value="EP450IICYP52"/>
</dbReference>
<dbReference type="PROSITE" id="PS00086">
    <property type="entry name" value="CYTOCHROME_P450"/>
    <property type="match status" value="1"/>
</dbReference>
<sequence length="1260" mass="138566">MRATKEDRGPQFIVSTMDSVSPTCHTLRVPILDYEIFVTRDPENVRVLFSSPDFDISNTRQASWMPLLGKGIFTSRGETWKHSRALLRPQFAREMISDLELEEKHLQVLMGQLPTDDSNGWTSKIDLQPLLFRYTLDTVTEFLYGKSVNSLITAQNGGAGANSDIAKHFDQAKVWIDKRGALAKFYWLLTSKEFDENCKTIHSYADAIVADRLAHPPPEKVSSDPEKGKAFNLLDELAKVTQDPKQLRNETLHVLIAGRDTMGSLLGWVFYFLARHPDVFERLRQTLLNSFGDTPPDFRAVRDCKYLQWVINETLRVATVIPMNERRALRDTVLPTGGGPDGTSRVFIPEGTQVLIPFYALQHRADLWGADVEEFKPERWEVKRPGWEFIPFGGGARKCLGQQFALTQVGYVVARFCQQYDRIENMEQGDGKIRLHHAIENRSGTGVQCNCTLKQWVLPSANDFVKGAKIQSPSGTPPGSSIQYTQSSFDDRQWETVNLPHDWAIKGPFNAPGVSGGMGRLPSNGVGWYRRNITVTSDDVGKTIFLDVDGAMSYATVWLNGNLVGGWPYGYASFRLDLTPYLKVGDDNILAIRVDNALNNSRWYPGAGIYRNVWLVKVNSVHVGQYGTYITTPTVSKDSATVNLVVDVENKGNTSQQVDVSTEVHLLDPSTGRAGGDVMASFKPVTATVAMGKKQSVNGSVSIAKPLLWGPKPIQSPNLYVAITTLSIGGSVVDTYETQFGIRAIKYDADKGILINDQAVPIQGTCNHHDLGSLGSAFNIRAAERQLQMLQEMGSNALRTSHNPPAPEILDLADRMGILVLDEIFDCWNNQKTTNDFHLIFADWHEPDLRSFIRRDRNHPSIMAWSVGNEVGEQSSAAGGTTAQGLRDIARDEDPTRPVTVAMNAASAGSSLANVLDIEGLNYQGEGLGTSTSGSFSSFHQKYPGKVIWASESSSAVSTRGTYFFPVTSGKSATVGNGSGGNSSALQVSAYELYATSWGSSPDKVFEAHERNPYVAGEFVWTGWDYLGEPTPYDSARSSYFGIIDMAGFEKDRFYLYQSHWRPDFPMAHILPHWTWPERAGQVTPVHVFSSGDEAELFVNGKSAGRVKKAQNTYRFRWDNVVYQPGNISVVAYKNGTQWATDSKRTVDIAAKLNITADRTAIKGDGDDLSFIRVAVVDSNGDVVPRANHAVTFSISGPGQIVSTDNGDPADMTAFPSLTRKAYSGMVLAIVRADAGAAGKITVSASATGLTTATLGLQVQ</sequence>
<keyword evidence="8 11" id="KW-0408">Iron</keyword>
<keyword evidence="6 17" id="KW-0378">Hydrolase</keyword>
<organism evidence="17 18">
    <name type="scientific">Phaeoacremonium minimum (strain UCR-PA7)</name>
    <name type="common">Esca disease fungus</name>
    <name type="synonym">Togninia minima</name>
    <dbReference type="NCBI Taxonomy" id="1286976"/>
    <lineage>
        <taxon>Eukaryota</taxon>
        <taxon>Fungi</taxon>
        <taxon>Dikarya</taxon>
        <taxon>Ascomycota</taxon>
        <taxon>Pezizomycotina</taxon>
        <taxon>Sordariomycetes</taxon>
        <taxon>Sordariomycetidae</taxon>
        <taxon>Togniniales</taxon>
        <taxon>Togniniaceae</taxon>
        <taxon>Phaeoacremonium</taxon>
    </lineage>
</organism>
<dbReference type="InterPro" id="IPR048229">
    <property type="entry name" value="GalB-like"/>
</dbReference>
<dbReference type="InterPro" id="IPR017972">
    <property type="entry name" value="Cyt_P450_CS"/>
</dbReference>
<comment type="similarity">
    <text evidence="2">Belongs to the glycosyl hydrolase 2 family.</text>
</comment>
<comment type="cofactor">
    <cofactor evidence="1 11">
        <name>heme</name>
        <dbReference type="ChEBI" id="CHEBI:30413"/>
    </cofactor>
</comment>
<evidence type="ECO:0000259" key="12">
    <source>
        <dbReference type="Pfam" id="PF00703"/>
    </source>
</evidence>
<keyword evidence="9" id="KW-0503">Monooxygenase</keyword>
<dbReference type="InterPro" id="IPR036396">
    <property type="entry name" value="Cyt_P450_sf"/>
</dbReference>
<dbReference type="GO" id="GO:0005506">
    <property type="term" value="F:iron ion binding"/>
    <property type="evidence" value="ECO:0007669"/>
    <property type="project" value="InterPro"/>
</dbReference>
<evidence type="ECO:0000259" key="13">
    <source>
        <dbReference type="Pfam" id="PF02836"/>
    </source>
</evidence>
<evidence type="ECO:0000259" key="15">
    <source>
        <dbReference type="Pfam" id="PF16355"/>
    </source>
</evidence>
<dbReference type="InterPro" id="IPR017853">
    <property type="entry name" value="GH"/>
</dbReference>
<dbReference type="InterPro" id="IPR051913">
    <property type="entry name" value="GH2_Domain-Containing"/>
</dbReference>
<dbReference type="SUPFAM" id="SSF51445">
    <property type="entry name" value="(Trans)glycosidases"/>
    <property type="match status" value="1"/>
</dbReference>
<dbReference type="SUPFAM" id="SSF49785">
    <property type="entry name" value="Galactose-binding domain-like"/>
    <property type="match status" value="1"/>
</dbReference>
<evidence type="ECO:0000256" key="9">
    <source>
        <dbReference type="ARBA" id="ARBA00023033"/>
    </source>
</evidence>
<dbReference type="InterPro" id="IPR008979">
    <property type="entry name" value="Galactose-bd-like_sf"/>
</dbReference>
<dbReference type="EMBL" id="KB933061">
    <property type="protein sequence ID" value="EOO00741.1"/>
    <property type="molecule type" value="Genomic_DNA"/>
</dbReference>
<dbReference type="KEGG" id="tmn:UCRPA7_3778"/>
<dbReference type="PANTHER" id="PTHR42732">
    <property type="entry name" value="BETA-GALACTOSIDASE"/>
    <property type="match status" value="1"/>
</dbReference>
<dbReference type="GeneID" id="19324159"/>
<dbReference type="InterPro" id="IPR002402">
    <property type="entry name" value="Cyt_P450_E_grp-II"/>
</dbReference>
<keyword evidence="4 11" id="KW-0349">Heme</keyword>
<dbReference type="Pfam" id="PF16355">
    <property type="entry name" value="DUF4982"/>
    <property type="match status" value="1"/>
</dbReference>
<reference evidence="18" key="1">
    <citation type="journal article" date="2013" name="Genome Announc.">
        <title>Draft genome sequence of the ascomycete Phaeoacremonium aleophilum strain UCR-PA7, a causal agent of the esca disease complex in grapevines.</title>
        <authorList>
            <person name="Blanco-Ulate B."/>
            <person name="Rolshausen P."/>
            <person name="Cantu D."/>
        </authorList>
    </citation>
    <scope>NUCLEOTIDE SEQUENCE [LARGE SCALE GENOMIC DNA]</scope>
    <source>
        <strain evidence="18">UCR-PA7</strain>
    </source>
</reference>
<comment type="similarity">
    <text evidence="3">Belongs to the cytochrome P450 family.</text>
</comment>
<evidence type="ECO:0000256" key="10">
    <source>
        <dbReference type="ARBA" id="ARBA00023295"/>
    </source>
</evidence>
<evidence type="ECO:0000256" key="6">
    <source>
        <dbReference type="ARBA" id="ARBA00022801"/>
    </source>
</evidence>
<dbReference type="Pfam" id="PF02837">
    <property type="entry name" value="Glyco_hydro_2_N"/>
    <property type="match status" value="1"/>
</dbReference>
<dbReference type="Gene3D" id="1.10.630.10">
    <property type="entry name" value="Cytochrome P450"/>
    <property type="match status" value="1"/>
</dbReference>
<evidence type="ECO:0000259" key="14">
    <source>
        <dbReference type="Pfam" id="PF02837"/>
    </source>
</evidence>
<feature type="domain" description="Glycosyl hydrolases family 2 sugar binding" evidence="14">
    <location>
        <begin position="523"/>
        <end position="617"/>
    </location>
</feature>
<dbReference type="GO" id="GO:0004553">
    <property type="term" value="F:hydrolase activity, hydrolyzing O-glycosyl compounds"/>
    <property type="evidence" value="ECO:0007669"/>
    <property type="project" value="InterPro"/>
</dbReference>
<dbReference type="Pfam" id="PF00703">
    <property type="entry name" value="Glyco_hydro_2"/>
    <property type="match status" value="1"/>
</dbReference>
<keyword evidence="7" id="KW-0560">Oxidoreductase</keyword>
<dbReference type="InterPro" id="IPR006104">
    <property type="entry name" value="Glyco_hydro_2_N"/>
</dbReference>
<dbReference type="Gene3D" id="3.20.20.80">
    <property type="entry name" value="Glycosidases"/>
    <property type="match status" value="1"/>
</dbReference>
<keyword evidence="18" id="KW-1185">Reference proteome</keyword>
<evidence type="ECO:0000256" key="5">
    <source>
        <dbReference type="ARBA" id="ARBA00022723"/>
    </source>
</evidence>
<dbReference type="InterPro" id="IPR036156">
    <property type="entry name" value="Beta-gal/glucu_dom_sf"/>
</dbReference>
<dbReference type="Proteomes" id="UP000014074">
    <property type="component" value="Unassembled WGS sequence"/>
</dbReference>
<dbReference type="Pfam" id="PF00067">
    <property type="entry name" value="p450"/>
    <property type="match status" value="1"/>
</dbReference>